<comment type="subcellular location">
    <subcellularLocation>
        <location evidence="1 7">Cell outer membrane</location>
        <topology evidence="1 7">Multi-pass membrane protein</topology>
    </subcellularLocation>
</comment>
<comment type="similarity">
    <text evidence="7">Belongs to the TonB-dependent receptor family.</text>
</comment>
<dbReference type="NCBIfam" id="TIGR04056">
    <property type="entry name" value="OMP_RagA_SusC"/>
    <property type="match status" value="1"/>
</dbReference>
<evidence type="ECO:0000256" key="6">
    <source>
        <dbReference type="ARBA" id="ARBA00023237"/>
    </source>
</evidence>
<keyword evidence="6 7" id="KW-0998">Cell outer membrane</keyword>
<dbReference type="InterPro" id="IPR023997">
    <property type="entry name" value="TonB-dep_OMP_SusC/RagA_CS"/>
</dbReference>
<proteinExistence type="inferred from homology"/>
<organism evidence="9 10">
    <name type="scientific">Agaribacillus aureus</name>
    <dbReference type="NCBI Taxonomy" id="3051825"/>
    <lineage>
        <taxon>Bacteria</taxon>
        <taxon>Pseudomonadati</taxon>
        <taxon>Bacteroidota</taxon>
        <taxon>Cytophagia</taxon>
        <taxon>Cytophagales</taxon>
        <taxon>Splendidivirgaceae</taxon>
        <taxon>Agaribacillus</taxon>
    </lineage>
</organism>
<dbReference type="Gene3D" id="2.60.40.1120">
    <property type="entry name" value="Carboxypeptidase-like, regulatory domain"/>
    <property type="match status" value="1"/>
</dbReference>
<keyword evidence="9" id="KW-0808">Transferase</keyword>
<reference evidence="9" key="1">
    <citation type="submission" date="2023-06" db="EMBL/GenBank/DDBJ databases">
        <title>Genomic of Agaribacillus aureum.</title>
        <authorList>
            <person name="Wang G."/>
        </authorList>
    </citation>
    <scope>NUCLEOTIDE SEQUENCE</scope>
    <source>
        <strain evidence="9">BMA12</strain>
    </source>
</reference>
<keyword evidence="9" id="KW-0675">Receptor</keyword>
<feature type="domain" description="TonB-dependent receptor plug" evidence="8">
    <location>
        <begin position="228"/>
        <end position="355"/>
    </location>
</feature>
<evidence type="ECO:0000313" key="9">
    <source>
        <dbReference type="EMBL" id="MDN5213633.1"/>
    </source>
</evidence>
<evidence type="ECO:0000259" key="8">
    <source>
        <dbReference type="Pfam" id="PF07715"/>
    </source>
</evidence>
<accession>A0ABT8LBG4</accession>
<dbReference type="PROSITE" id="PS52016">
    <property type="entry name" value="TONB_DEPENDENT_REC_3"/>
    <property type="match status" value="1"/>
</dbReference>
<evidence type="ECO:0000256" key="1">
    <source>
        <dbReference type="ARBA" id="ARBA00004571"/>
    </source>
</evidence>
<keyword evidence="4 7" id="KW-0812">Transmembrane</keyword>
<evidence type="ECO:0000256" key="5">
    <source>
        <dbReference type="ARBA" id="ARBA00023136"/>
    </source>
</evidence>
<name>A0ABT8LBG4_9BACT</name>
<keyword evidence="2 7" id="KW-0813">Transport</keyword>
<evidence type="ECO:0000313" key="10">
    <source>
        <dbReference type="Proteomes" id="UP001172083"/>
    </source>
</evidence>
<dbReference type="InterPro" id="IPR012910">
    <property type="entry name" value="Plug_dom"/>
</dbReference>
<dbReference type="RefSeq" id="WP_346758970.1">
    <property type="nucleotide sequence ID" value="NZ_JAUJEB010000003.1"/>
</dbReference>
<dbReference type="Proteomes" id="UP001172083">
    <property type="component" value="Unassembled WGS sequence"/>
</dbReference>
<dbReference type="EMBL" id="JAUJEB010000003">
    <property type="protein sequence ID" value="MDN5213633.1"/>
    <property type="molecule type" value="Genomic_DNA"/>
</dbReference>
<evidence type="ECO:0000256" key="4">
    <source>
        <dbReference type="ARBA" id="ARBA00022692"/>
    </source>
</evidence>
<keyword evidence="10" id="KW-1185">Reference proteome</keyword>
<keyword evidence="5 7" id="KW-0472">Membrane</keyword>
<dbReference type="InterPro" id="IPR037066">
    <property type="entry name" value="Plug_dom_sf"/>
</dbReference>
<dbReference type="Gene3D" id="2.40.170.20">
    <property type="entry name" value="TonB-dependent receptor, beta-barrel domain"/>
    <property type="match status" value="1"/>
</dbReference>
<keyword evidence="3 7" id="KW-1134">Transmembrane beta strand</keyword>
<evidence type="ECO:0000256" key="3">
    <source>
        <dbReference type="ARBA" id="ARBA00022452"/>
    </source>
</evidence>
<dbReference type="GO" id="GO:0016740">
    <property type="term" value="F:transferase activity"/>
    <property type="evidence" value="ECO:0007669"/>
    <property type="project" value="UniProtKB-KW"/>
</dbReference>
<dbReference type="Gene3D" id="2.170.130.10">
    <property type="entry name" value="TonB-dependent receptor, plug domain"/>
    <property type="match status" value="1"/>
</dbReference>
<protein>
    <submittedName>
        <fullName evidence="9">TonB-dependent receptor</fullName>
    </submittedName>
</protein>
<dbReference type="SUPFAM" id="SSF56935">
    <property type="entry name" value="Porins"/>
    <property type="match status" value="1"/>
</dbReference>
<sequence length="1180" mass="130344">MKLKLLTLLIYAMRLSAIGIFSQFLLINLLIAGDLEAQKYASVKEIVVNIDIQNASLFQLFRELEQKTKLQFTYDDNVVSKRKTKISITGQRKTVEEILLYVSKEARLRFKQVNNNINVNSLKGKSNENPVEVVTQRITITGKITDESGAGLPGVNVLVKNTTIGTLTDINGDYRLDIPKEATTLVFSYVGYLTEEVELAGRTTIDLKLVPDIELLSEVVVIGYGTAKKKDLTGAVVSFKPKDEEAAAYTSLDRLIQGKVAGVNISSTTAAPGAAISVTIRGANSLRGDNQPLYVVDNIPLPSTANTTAGVFSGSDFQTAQNPLVSINPQDIESIEVLKDASATAIYGSRGANGVIIITTKKGRQGNAKINFNYNTSFANAAEKHEMLGLKDYAEYQNAQTDVLADQRFFFEGDQIRYVFDGEGEDYNPNDPGTYRLIEARDWQEEIYRTAISHNFGLSVNGGTNDFKYYISGSYKDIQGIVKSTGLRQGTLRGKVNVNISDKLSVDLVLDGAIRQNDLTQGVDILRGTSSGSIVRTSIDSQPFVIPEGEVLDEETATTIFSWLDDYDDLTTTETFRGSIQTKYLISDVFNYTLRLGGNYNNLERSRWWGTQLFRGQLNNGALGISNVKNQNYTIENILGFQKVFNDFFQLDGIVGATYDQYTRLNMVTEATQFDILSLRTDGLHLANNVSIRPIQGDFQIASFLARTNVKLAGGKYIATVNFRADGSSRFRNDRWGYFPSMALAWKIDEEPFLNNVELINQFKLRVGYGVTGNQAIAPYSTLSDFSINPDNSYADTQGNLLLATSSSRLANPELTWETTTSYNLGTDFAMLDNRISGSIDVYRKTTEDLLLNKSIPTSNGFSRLPVNQGEIRNQGVELLLNGDIIKTQDLTVSLNGNIAFNQTKIIDVGLDTAAWGVHTLAAFLGNPIGQSFFTEGANIFAEGQESALFWGYQTDGIIQDLQDITYLDENGDEQITTYSVIAGGGSPEPGDVKFVDQNGDGVVDVNDRTFLGNPNPDFIYGFGINVSYKRVSLKASFFGVHGKDVLNANRYFETQPIGRGNIRKEVYDNLWIAENPGNEYPSINTPPIKVITDRLIEDGSFLRLTNITLNYQLPKSFAEKLSIGSASVFMTGKNLLLLTNYSGYDPEVNSFAFDALRQGIDWNGFPNQRSFTLGVNVNF</sequence>
<dbReference type="InterPro" id="IPR008969">
    <property type="entry name" value="CarboxyPept-like_regulatory"/>
</dbReference>
<evidence type="ECO:0000256" key="2">
    <source>
        <dbReference type="ARBA" id="ARBA00022448"/>
    </source>
</evidence>
<evidence type="ECO:0000256" key="7">
    <source>
        <dbReference type="PROSITE-ProRule" id="PRU01360"/>
    </source>
</evidence>
<comment type="caution">
    <text evidence="9">The sequence shown here is derived from an EMBL/GenBank/DDBJ whole genome shotgun (WGS) entry which is preliminary data.</text>
</comment>
<dbReference type="Pfam" id="PF07715">
    <property type="entry name" value="Plug"/>
    <property type="match status" value="1"/>
</dbReference>
<dbReference type="InterPro" id="IPR023996">
    <property type="entry name" value="TonB-dep_OMP_SusC/RagA"/>
</dbReference>
<dbReference type="Pfam" id="PF13715">
    <property type="entry name" value="CarbopepD_reg_2"/>
    <property type="match status" value="1"/>
</dbReference>
<dbReference type="InterPro" id="IPR036942">
    <property type="entry name" value="Beta-barrel_TonB_sf"/>
</dbReference>
<dbReference type="InterPro" id="IPR039426">
    <property type="entry name" value="TonB-dep_rcpt-like"/>
</dbReference>
<gene>
    <name evidence="9" type="ORF">QQ020_16295</name>
</gene>
<dbReference type="SUPFAM" id="SSF49464">
    <property type="entry name" value="Carboxypeptidase regulatory domain-like"/>
    <property type="match status" value="1"/>
</dbReference>
<dbReference type="NCBIfam" id="TIGR04057">
    <property type="entry name" value="SusC_RagA_signa"/>
    <property type="match status" value="1"/>
</dbReference>